<feature type="transmembrane region" description="Helical" evidence="1">
    <location>
        <begin position="41"/>
        <end position="62"/>
    </location>
</feature>
<dbReference type="EMBL" id="BMLS01000003">
    <property type="protein sequence ID" value="GGO70256.1"/>
    <property type="molecule type" value="Genomic_DNA"/>
</dbReference>
<comment type="caution">
    <text evidence="2">The sequence shown here is derived from an EMBL/GenBank/DDBJ whole genome shotgun (WGS) entry which is preliminary data.</text>
</comment>
<dbReference type="AlphaFoldDB" id="A0A917YZ93"/>
<dbReference type="Proteomes" id="UP000606935">
    <property type="component" value="Unassembled WGS sequence"/>
</dbReference>
<evidence type="ECO:0000313" key="3">
    <source>
        <dbReference type="Proteomes" id="UP000606935"/>
    </source>
</evidence>
<reference evidence="2" key="2">
    <citation type="submission" date="2020-09" db="EMBL/GenBank/DDBJ databases">
        <authorList>
            <person name="Sun Q."/>
            <person name="Zhou Y."/>
        </authorList>
    </citation>
    <scope>NUCLEOTIDE SEQUENCE</scope>
    <source>
        <strain evidence="2">CGMCC 1.7086</strain>
    </source>
</reference>
<name>A0A917YZ93_9ALTE</name>
<evidence type="ECO:0000256" key="1">
    <source>
        <dbReference type="SAM" id="Phobius"/>
    </source>
</evidence>
<dbReference type="RefSeq" id="WP_188695029.1">
    <property type="nucleotide sequence ID" value="NZ_BMLS01000003.1"/>
</dbReference>
<evidence type="ECO:0000313" key="2">
    <source>
        <dbReference type="EMBL" id="GGO70256.1"/>
    </source>
</evidence>
<reference evidence="2" key="1">
    <citation type="journal article" date="2014" name="Int. J. Syst. Evol. Microbiol.">
        <title>Complete genome sequence of Corynebacterium casei LMG S-19264T (=DSM 44701T), isolated from a smear-ripened cheese.</title>
        <authorList>
            <consortium name="US DOE Joint Genome Institute (JGI-PGF)"/>
            <person name="Walter F."/>
            <person name="Albersmeier A."/>
            <person name="Kalinowski J."/>
            <person name="Ruckert C."/>
        </authorList>
    </citation>
    <scope>NUCLEOTIDE SEQUENCE</scope>
    <source>
        <strain evidence="2">CGMCC 1.7086</strain>
    </source>
</reference>
<feature type="transmembrane region" description="Helical" evidence="1">
    <location>
        <begin position="9"/>
        <end position="29"/>
    </location>
</feature>
<accession>A0A917YZ93</accession>
<keyword evidence="1" id="KW-1133">Transmembrane helix</keyword>
<feature type="transmembrane region" description="Helical" evidence="1">
    <location>
        <begin position="69"/>
        <end position="92"/>
    </location>
</feature>
<keyword evidence="1" id="KW-0472">Membrane</keyword>
<feature type="transmembrane region" description="Helical" evidence="1">
    <location>
        <begin position="98"/>
        <end position="117"/>
    </location>
</feature>
<sequence>MNWARIAKYTVIFFICSVASGVPLGYVMGRYDSVGEIIPSWIYWSFIFLSMLVEAAIIYFLVKNQANFAFIHALIVVLLSSLIASCILFFLAGEVLLGGWQIDYVSMFIALLFGVALGKQAAKSSGVVNA</sequence>
<gene>
    <name evidence="2" type="ORF">GCM10010982_23320</name>
</gene>
<protein>
    <submittedName>
        <fullName evidence="2">Uncharacterized protein</fullName>
    </submittedName>
</protein>
<keyword evidence="1" id="KW-0812">Transmembrane</keyword>
<organism evidence="2 3">
    <name type="scientific">Bowmanella pacifica</name>
    <dbReference type="NCBI Taxonomy" id="502051"/>
    <lineage>
        <taxon>Bacteria</taxon>
        <taxon>Pseudomonadati</taxon>
        <taxon>Pseudomonadota</taxon>
        <taxon>Gammaproteobacteria</taxon>
        <taxon>Alteromonadales</taxon>
        <taxon>Alteromonadaceae</taxon>
        <taxon>Bowmanella</taxon>
    </lineage>
</organism>
<proteinExistence type="predicted"/>
<keyword evidence="3" id="KW-1185">Reference proteome</keyword>